<comment type="subcellular location">
    <subcellularLocation>
        <location evidence="1">Nucleus</location>
    </subcellularLocation>
</comment>
<dbReference type="Proteomes" id="UP000095300">
    <property type="component" value="Unassembled WGS sequence"/>
</dbReference>
<dbReference type="Pfam" id="PF10545">
    <property type="entry name" value="MADF_DNA_bdg"/>
    <property type="match status" value="1"/>
</dbReference>
<feature type="compositionally biased region" description="Polar residues" evidence="2">
    <location>
        <begin position="108"/>
        <end position="120"/>
    </location>
</feature>
<dbReference type="OrthoDB" id="5803771at2759"/>
<dbReference type="PANTHER" id="PTHR12243">
    <property type="entry name" value="MADF DOMAIN TRANSCRIPTION FACTOR"/>
    <property type="match status" value="1"/>
</dbReference>
<sequence length="946" mass="103802">MKVGNIPCVNDEQTQIGIRLCEAVKLHPCLYDPLSQGYQVRNATSAAWKIVAKKCSDSAANCKFRWKIIRNAFTRSYRKYGNNSQYYLQDHLDFLIPHTGVVDRNDDSTLQPDENSVSQQEGEKNDDYVPIGELFNDSDTTKSAEECAANLRTQDLLTPLRRKSVPLPIIEKEDNAANDDCVMLRSPSPALPEIQAHLRANEELLELRPSRTRKAPKRIYELDTDAPETQAEKRQKRLMQRRKSIGGLVLREYMQKNIINLDEPDEEPEMRKPKPLDKTRKSVENLLGILKEPKMPKPVNETGKSYENLLESKLPEPKQSEPKQPEPKLPEPRIPTILVRSFAKAPTTSDISTNTDFAGNETAEMGIQCNTNVVEPMDEAFLESLRPQIRNMNFRQKINFKQRVYLALMEVLDDAKNFPNDEGEVVELPPTLAQHFESTSSGEIRLMRQLVSLVQAAKTSSEIVNATNQVPVVTDLSSTTNEQNGNKGANSPITIELDSPMTIEFPTPIKEVNTPSQNQTTPSQITSTKSNDSMGIPRHILHRAVQVTGNGGGTLLAHSGDKKRIYRIYPKNPAGASLTNIGDRITNTQGSTGTFFVTPSKPPSKPVVPLASRGISPVSVPKAPAPIPKPPAPVTISKPLAPAPPPIIRGTAIQYPKIIKTTNPTTSTTQSPMLPPNSNKSPVLSNGASGTPPPSSATKFNLTTHVPSANIFRRRYSICGPALSGTAGGTTLTQNRPSQLNSKMFTPPLPVGQKIQLQRTPLQQQQHLQQQKLLLQNNLRLKQQHARIQLMGGILAQQRSHLQLQQKQTTQLNGCNNNHSNTTNSNSPIQQFHISQPVSLNSAATAASSDPLAVASTSGSKSSDGSISCSKLFDILDSPRGSPTVSPRPSPSSSPYNATLEEMLQDELNPVITPDIPVLETAGTIAADSFESEFAKAPAIKSEPDE</sequence>
<evidence type="ECO:0008006" key="7">
    <source>
        <dbReference type="Google" id="ProtNLM"/>
    </source>
</evidence>
<evidence type="ECO:0000256" key="2">
    <source>
        <dbReference type="SAM" id="MobiDB-lite"/>
    </source>
</evidence>
<dbReference type="SMART" id="SM00595">
    <property type="entry name" value="MADF"/>
    <property type="match status" value="1"/>
</dbReference>
<dbReference type="PROSITE" id="PS51031">
    <property type="entry name" value="BESS"/>
    <property type="match status" value="1"/>
</dbReference>
<dbReference type="VEuPathDB" id="VectorBase:SCAU010933"/>
<dbReference type="KEGG" id="scac:106085597"/>
<name>A0A1I8PTC7_STOCA</name>
<feature type="region of interest" description="Disordered" evidence="2">
    <location>
        <begin position="878"/>
        <end position="897"/>
    </location>
</feature>
<evidence type="ECO:0000313" key="6">
    <source>
        <dbReference type="Proteomes" id="UP000095300"/>
    </source>
</evidence>
<accession>A0A1I8PTC7</accession>
<dbReference type="GO" id="GO:0006357">
    <property type="term" value="P:regulation of transcription by RNA polymerase II"/>
    <property type="evidence" value="ECO:0007669"/>
    <property type="project" value="TreeGrafter"/>
</dbReference>
<evidence type="ECO:0000259" key="4">
    <source>
        <dbReference type="PROSITE" id="PS51031"/>
    </source>
</evidence>
<feature type="compositionally biased region" description="Low complexity" evidence="2">
    <location>
        <begin position="807"/>
        <end position="827"/>
    </location>
</feature>
<reference evidence="5" key="1">
    <citation type="submission" date="2020-05" db="UniProtKB">
        <authorList>
            <consortium name="EnsemblMetazoa"/>
        </authorList>
    </citation>
    <scope>IDENTIFICATION</scope>
    <source>
        <strain evidence="5">USDA</strain>
    </source>
</reference>
<feature type="region of interest" description="Disordered" evidence="2">
    <location>
        <begin position="807"/>
        <end position="829"/>
    </location>
</feature>
<keyword evidence="6" id="KW-1185">Reference proteome</keyword>
<dbReference type="InterPro" id="IPR039353">
    <property type="entry name" value="TF_Adf1"/>
</dbReference>
<dbReference type="GO" id="GO:0005634">
    <property type="term" value="C:nucleus"/>
    <property type="evidence" value="ECO:0007669"/>
    <property type="project" value="UniProtKB-SubCell"/>
</dbReference>
<feature type="region of interest" description="Disordered" evidence="2">
    <location>
        <begin position="508"/>
        <end position="533"/>
    </location>
</feature>
<dbReference type="GO" id="GO:0005667">
    <property type="term" value="C:transcription regulator complex"/>
    <property type="evidence" value="ECO:0007669"/>
    <property type="project" value="TreeGrafter"/>
</dbReference>
<keyword evidence="1" id="KW-0539">Nucleus</keyword>
<feature type="region of interest" description="Disordered" evidence="2">
    <location>
        <begin position="103"/>
        <end position="129"/>
    </location>
</feature>
<proteinExistence type="predicted"/>
<feature type="domain" description="BESS" evidence="4">
    <location>
        <begin position="375"/>
        <end position="414"/>
    </location>
</feature>
<dbReference type="InterPro" id="IPR004210">
    <property type="entry name" value="BESS_motif"/>
</dbReference>
<feature type="domain" description="MADF" evidence="3">
    <location>
        <begin position="19"/>
        <end position="100"/>
    </location>
</feature>
<gene>
    <name evidence="5" type="primary">106085597</name>
</gene>
<evidence type="ECO:0000259" key="3">
    <source>
        <dbReference type="PROSITE" id="PS51029"/>
    </source>
</evidence>
<evidence type="ECO:0000313" key="5">
    <source>
        <dbReference type="EnsemblMetazoa" id="SCAU010933-PA"/>
    </source>
</evidence>
<dbReference type="PROSITE" id="PS51029">
    <property type="entry name" value="MADF"/>
    <property type="match status" value="1"/>
</dbReference>
<dbReference type="InterPro" id="IPR006578">
    <property type="entry name" value="MADF-dom"/>
</dbReference>
<feature type="compositionally biased region" description="Low complexity" evidence="2">
    <location>
        <begin position="662"/>
        <end position="672"/>
    </location>
</feature>
<dbReference type="STRING" id="35570.A0A1I8PTC7"/>
<organism evidence="5 6">
    <name type="scientific">Stomoxys calcitrans</name>
    <name type="common">Stable fly</name>
    <name type="synonym">Conops calcitrans</name>
    <dbReference type="NCBI Taxonomy" id="35570"/>
    <lineage>
        <taxon>Eukaryota</taxon>
        <taxon>Metazoa</taxon>
        <taxon>Ecdysozoa</taxon>
        <taxon>Arthropoda</taxon>
        <taxon>Hexapoda</taxon>
        <taxon>Insecta</taxon>
        <taxon>Pterygota</taxon>
        <taxon>Neoptera</taxon>
        <taxon>Endopterygota</taxon>
        <taxon>Diptera</taxon>
        <taxon>Brachycera</taxon>
        <taxon>Muscomorpha</taxon>
        <taxon>Muscoidea</taxon>
        <taxon>Muscidae</taxon>
        <taxon>Stomoxys</taxon>
    </lineage>
</organism>
<feature type="compositionally biased region" description="Polar residues" evidence="2">
    <location>
        <begin position="513"/>
        <end position="533"/>
    </location>
</feature>
<dbReference type="Pfam" id="PF02944">
    <property type="entry name" value="BESS"/>
    <property type="match status" value="1"/>
</dbReference>
<dbReference type="EnsemblMetazoa" id="SCAU010933-RA">
    <property type="protein sequence ID" value="SCAU010933-PA"/>
    <property type="gene ID" value="SCAU010933"/>
</dbReference>
<evidence type="ECO:0000256" key="1">
    <source>
        <dbReference type="PROSITE-ProRule" id="PRU00371"/>
    </source>
</evidence>
<dbReference type="GO" id="GO:0003677">
    <property type="term" value="F:DNA binding"/>
    <property type="evidence" value="ECO:0007669"/>
    <property type="project" value="InterPro"/>
</dbReference>
<dbReference type="PANTHER" id="PTHR12243:SF60">
    <property type="entry name" value="SI:CH211-15D5.12-RELATED"/>
    <property type="match status" value="1"/>
</dbReference>
<feature type="compositionally biased region" description="Polar residues" evidence="2">
    <location>
        <begin position="676"/>
        <end position="689"/>
    </location>
</feature>
<feature type="region of interest" description="Disordered" evidence="2">
    <location>
        <begin position="662"/>
        <end position="701"/>
    </location>
</feature>
<dbReference type="AlphaFoldDB" id="A0A1I8PTC7"/>
<protein>
    <recommendedName>
        <fullName evidence="7">MADF domain-containing protein</fullName>
    </recommendedName>
</protein>